<dbReference type="AlphaFoldDB" id="A0A9X6NK19"/>
<evidence type="ECO:0000256" key="1">
    <source>
        <dbReference type="SAM" id="Phobius"/>
    </source>
</evidence>
<comment type="caution">
    <text evidence="2">The sequence shown here is derived from an EMBL/GenBank/DDBJ whole genome shotgun (WGS) entry which is preliminary data.</text>
</comment>
<name>A0A9X6NK19_HYPEX</name>
<proteinExistence type="predicted"/>
<dbReference type="Proteomes" id="UP000192578">
    <property type="component" value="Unassembled WGS sequence"/>
</dbReference>
<keyword evidence="1" id="KW-0812">Transmembrane</keyword>
<feature type="transmembrane region" description="Helical" evidence="1">
    <location>
        <begin position="151"/>
        <end position="174"/>
    </location>
</feature>
<organism evidence="2 3">
    <name type="scientific">Hypsibius exemplaris</name>
    <name type="common">Freshwater tardigrade</name>
    <dbReference type="NCBI Taxonomy" id="2072580"/>
    <lineage>
        <taxon>Eukaryota</taxon>
        <taxon>Metazoa</taxon>
        <taxon>Ecdysozoa</taxon>
        <taxon>Tardigrada</taxon>
        <taxon>Eutardigrada</taxon>
        <taxon>Parachela</taxon>
        <taxon>Hypsibioidea</taxon>
        <taxon>Hypsibiidae</taxon>
        <taxon>Hypsibius</taxon>
    </lineage>
</organism>
<gene>
    <name evidence="2" type="ORF">BV898_18652</name>
</gene>
<keyword evidence="1" id="KW-1133">Transmembrane helix</keyword>
<sequence length="177" mass="18152">MDRACISFVHLQQSASLVARGQNQPVQKGALKAPAPLRLGGRRGTLSTGLPKPQSSVMKTLAGKFTGKGTRKTVKAMIKNAVVTAGGVASAIATSASEGDQQPCIEFYVVAIENGTVELFNQPTGTLQVARPAAVSKALAKAVSSDEASGIVYLVVICCSVGGAGFATVVVVLIRLK</sequence>
<evidence type="ECO:0000313" key="2">
    <source>
        <dbReference type="EMBL" id="OWA54241.1"/>
    </source>
</evidence>
<keyword evidence="3" id="KW-1185">Reference proteome</keyword>
<dbReference type="EMBL" id="MTYJ01000384">
    <property type="protein sequence ID" value="OWA54241.1"/>
    <property type="molecule type" value="Genomic_DNA"/>
</dbReference>
<accession>A0A9X6NK19</accession>
<reference evidence="3" key="1">
    <citation type="submission" date="2017-01" db="EMBL/GenBank/DDBJ databases">
        <title>Comparative genomics of anhydrobiosis in the tardigrade Hypsibius dujardini.</title>
        <authorList>
            <person name="Yoshida Y."/>
            <person name="Koutsovoulos G."/>
            <person name="Laetsch D."/>
            <person name="Stevens L."/>
            <person name="Kumar S."/>
            <person name="Horikawa D."/>
            <person name="Ishino K."/>
            <person name="Komine S."/>
            <person name="Tomita M."/>
            <person name="Blaxter M."/>
            <person name="Arakawa K."/>
        </authorList>
    </citation>
    <scope>NUCLEOTIDE SEQUENCE [LARGE SCALE GENOMIC DNA]</scope>
    <source>
        <strain evidence="3">Z151</strain>
    </source>
</reference>
<protein>
    <submittedName>
        <fullName evidence="2">Uncharacterized protein</fullName>
    </submittedName>
</protein>
<keyword evidence="1" id="KW-0472">Membrane</keyword>
<evidence type="ECO:0000313" key="3">
    <source>
        <dbReference type="Proteomes" id="UP000192578"/>
    </source>
</evidence>